<organism evidence="2 3">
    <name type="scientific">Ranatra chinensis</name>
    <dbReference type="NCBI Taxonomy" id="642074"/>
    <lineage>
        <taxon>Eukaryota</taxon>
        <taxon>Metazoa</taxon>
        <taxon>Ecdysozoa</taxon>
        <taxon>Arthropoda</taxon>
        <taxon>Hexapoda</taxon>
        <taxon>Insecta</taxon>
        <taxon>Pterygota</taxon>
        <taxon>Neoptera</taxon>
        <taxon>Paraneoptera</taxon>
        <taxon>Hemiptera</taxon>
        <taxon>Heteroptera</taxon>
        <taxon>Panheteroptera</taxon>
        <taxon>Nepomorpha</taxon>
        <taxon>Nepidae</taxon>
        <taxon>Ranatrinae</taxon>
        <taxon>Ranatra</taxon>
    </lineage>
</organism>
<reference evidence="2 3" key="1">
    <citation type="submission" date="2024-07" db="EMBL/GenBank/DDBJ databases">
        <title>Chromosome-level genome assembly of the water stick insect Ranatra chinensis (Heteroptera: Nepidae).</title>
        <authorList>
            <person name="Liu X."/>
        </authorList>
    </citation>
    <scope>NUCLEOTIDE SEQUENCE [LARGE SCALE GENOMIC DNA]</scope>
    <source>
        <strain evidence="2">Cailab_2021Rc</strain>
        <tissue evidence="2">Muscle</tissue>
    </source>
</reference>
<accession>A0ABD0YLG2</accession>
<evidence type="ECO:0000313" key="3">
    <source>
        <dbReference type="Proteomes" id="UP001558652"/>
    </source>
</evidence>
<proteinExistence type="predicted"/>
<name>A0ABD0YLG2_9HEMI</name>
<sequence>MVGVVEERHLAIGNSGVGVGVCAATSLHLQLLPGQTNQPQCSPDDDNLQALFGCHGRSPGSRVKSPAPDTRQCSLPAATGRPGYGSASEEHRGVSGTTEGGTSREIRVSLGSTFDLEFGEKLESSRERESERTRYREKQA</sequence>
<feature type="region of interest" description="Disordered" evidence="1">
    <location>
        <begin position="57"/>
        <end position="140"/>
    </location>
</feature>
<protein>
    <submittedName>
        <fullName evidence="2">Uncharacterized protein</fullName>
    </submittedName>
</protein>
<dbReference type="Proteomes" id="UP001558652">
    <property type="component" value="Unassembled WGS sequence"/>
</dbReference>
<dbReference type="EMBL" id="JBFDAA010000014">
    <property type="protein sequence ID" value="KAL1121948.1"/>
    <property type="molecule type" value="Genomic_DNA"/>
</dbReference>
<evidence type="ECO:0000313" key="2">
    <source>
        <dbReference type="EMBL" id="KAL1121948.1"/>
    </source>
</evidence>
<dbReference type="AlphaFoldDB" id="A0ABD0YLG2"/>
<evidence type="ECO:0000256" key="1">
    <source>
        <dbReference type="SAM" id="MobiDB-lite"/>
    </source>
</evidence>
<feature type="compositionally biased region" description="Basic and acidic residues" evidence="1">
    <location>
        <begin position="118"/>
        <end position="140"/>
    </location>
</feature>
<gene>
    <name evidence="2" type="ORF">AAG570_003356</name>
</gene>
<comment type="caution">
    <text evidence="2">The sequence shown here is derived from an EMBL/GenBank/DDBJ whole genome shotgun (WGS) entry which is preliminary data.</text>
</comment>
<keyword evidence="3" id="KW-1185">Reference proteome</keyword>